<evidence type="ECO:0000313" key="4">
    <source>
        <dbReference type="EMBL" id="GIZ02556.1"/>
    </source>
</evidence>
<sequence length="112" mass="12799">MKCKNNFTLIGKPFAICQDSTLWSDLPKCEKIVQQKKPCIKIKLQNGLSYKKDCSSKLPGESCKLECEKGGKIIGNDKIILSKFLHNGQLCRNVRAQHRLYQKVYLLRMIAV</sequence>
<proteinExistence type="predicted"/>
<organism evidence="4 5">
    <name type="scientific">Caerostris extrusa</name>
    <name type="common">Bark spider</name>
    <name type="synonym">Caerostris bankana</name>
    <dbReference type="NCBI Taxonomy" id="172846"/>
    <lineage>
        <taxon>Eukaryota</taxon>
        <taxon>Metazoa</taxon>
        <taxon>Ecdysozoa</taxon>
        <taxon>Arthropoda</taxon>
        <taxon>Chelicerata</taxon>
        <taxon>Arachnida</taxon>
        <taxon>Araneae</taxon>
        <taxon>Araneomorphae</taxon>
        <taxon>Entelegynae</taxon>
        <taxon>Araneoidea</taxon>
        <taxon>Araneidae</taxon>
        <taxon>Caerostris</taxon>
    </lineage>
</organism>
<keyword evidence="5" id="KW-1185">Reference proteome</keyword>
<protein>
    <recommendedName>
        <fullName evidence="3">Sushi domain-containing protein</fullName>
    </recommendedName>
</protein>
<dbReference type="InterPro" id="IPR000436">
    <property type="entry name" value="Sushi_SCR_CCP_dom"/>
</dbReference>
<dbReference type="PROSITE" id="PS50923">
    <property type="entry name" value="SUSHI"/>
    <property type="match status" value="1"/>
</dbReference>
<evidence type="ECO:0000259" key="3">
    <source>
        <dbReference type="PROSITE" id="PS50923"/>
    </source>
</evidence>
<gene>
    <name evidence="4" type="ORF">CEXT_574951</name>
</gene>
<comment type="caution">
    <text evidence="4">The sequence shown here is derived from an EMBL/GenBank/DDBJ whole genome shotgun (WGS) entry which is preliminary data.</text>
</comment>
<keyword evidence="1" id="KW-1015">Disulfide bond</keyword>
<accession>A0AAV4Y9D7</accession>
<evidence type="ECO:0000313" key="5">
    <source>
        <dbReference type="Proteomes" id="UP001054945"/>
    </source>
</evidence>
<dbReference type="SUPFAM" id="SSF57535">
    <property type="entry name" value="Complement control module/SCR domain"/>
    <property type="match status" value="1"/>
</dbReference>
<evidence type="ECO:0000256" key="1">
    <source>
        <dbReference type="ARBA" id="ARBA00023157"/>
    </source>
</evidence>
<keyword evidence="2" id="KW-0768">Sushi</keyword>
<comment type="caution">
    <text evidence="2">Lacks conserved residue(s) required for the propagation of feature annotation.</text>
</comment>
<evidence type="ECO:0000256" key="2">
    <source>
        <dbReference type="PROSITE-ProRule" id="PRU00302"/>
    </source>
</evidence>
<dbReference type="AlphaFoldDB" id="A0AAV4Y9D7"/>
<dbReference type="Proteomes" id="UP001054945">
    <property type="component" value="Unassembled WGS sequence"/>
</dbReference>
<dbReference type="CDD" id="cd00033">
    <property type="entry name" value="CCP"/>
    <property type="match status" value="1"/>
</dbReference>
<dbReference type="EMBL" id="BPLR01018824">
    <property type="protein sequence ID" value="GIZ02556.1"/>
    <property type="molecule type" value="Genomic_DNA"/>
</dbReference>
<name>A0AAV4Y9D7_CAEEX</name>
<feature type="domain" description="Sushi" evidence="3">
    <location>
        <begin position="1"/>
        <end position="31"/>
    </location>
</feature>
<dbReference type="InterPro" id="IPR035976">
    <property type="entry name" value="Sushi/SCR/CCP_sf"/>
</dbReference>
<reference evidence="4 5" key="1">
    <citation type="submission" date="2021-06" db="EMBL/GenBank/DDBJ databases">
        <title>Caerostris extrusa draft genome.</title>
        <authorList>
            <person name="Kono N."/>
            <person name="Arakawa K."/>
        </authorList>
    </citation>
    <scope>NUCLEOTIDE SEQUENCE [LARGE SCALE GENOMIC DNA]</scope>
</reference>
<dbReference type="Gene3D" id="2.10.70.10">
    <property type="entry name" value="Complement Module, domain 1"/>
    <property type="match status" value="1"/>
</dbReference>